<evidence type="ECO:0000313" key="2">
    <source>
        <dbReference type="EMBL" id="GFR45667.1"/>
    </source>
</evidence>
<name>A0AAD3HM04_9CHLO</name>
<feature type="compositionally biased region" description="Basic residues" evidence="1">
    <location>
        <begin position="83"/>
        <end position="93"/>
    </location>
</feature>
<feature type="region of interest" description="Disordered" evidence="1">
    <location>
        <begin position="59"/>
        <end position="101"/>
    </location>
</feature>
<dbReference type="Proteomes" id="UP001054857">
    <property type="component" value="Unassembled WGS sequence"/>
</dbReference>
<feature type="region of interest" description="Disordered" evidence="1">
    <location>
        <begin position="315"/>
        <end position="355"/>
    </location>
</feature>
<feature type="compositionally biased region" description="Low complexity" evidence="1">
    <location>
        <begin position="564"/>
        <end position="580"/>
    </location>
</feature>
<feature type="region of interest" description="Disordered" evidence="1">
    <location>
        <begin position="15"/>
        <end position="38"/>
    </location>
</feature>
<feature type="region of interest" description="Disordered" evidence="1">
    <location>
        <begin position="985"/>
        <end position="1043"/>
    </location>
</feature>
<feature type="region of interest" description="Disordered" evidence="1">
    <location>
        <begin position="425"/>
        <end position="484"/>
    </location>
</feature>
<feature type="compositionally biased region" description="Gly residues" evidence="1">
    <location>
        <begin position="825"/>
        <end position="834"/>
    </location>
</feature>
<feature type="compositionally biased region" description="Gly residues" evidence="1">
    <location>
        <begin position="985"/>
        <end position="996"/>
    </location>
</feature>
<feature type="compositionally biased region" description="Basic residues" evidence="1">
    <location>
        <begin position="1007"/>
        <end position="1020"/>
    </location>
</feature>
<dbReference type="AlphaFoldDB" id="A0AAD3HM04"/>
<feature type="compositionally biased region" description="Acidic residues" evidence="1">
    <location>
        <begin position="1025"/>
        <end position="1043"/>
    </location>
</feature>
<gene>
    <name evidence="2" type="ORF">Agub_g7080</name>
</gene>
<proteinExistence type="predicted"/>
<accession>A0AAD3HM04</accession>
<feature type="compositionally biased region" description="Low complexity" evidence="1">
    <location>
        <begin position="796"/>
        <end position="824"/>
    </location>
</feature>
<feature type="compositionally biased region" description="Basic residues" evidence="1">
    <location>
        <begin position="333"/>
        <end position="345"/>
    </location>
</feature>
<dbReference type="EMBL" id="BMAR01000010">
    <property type="protein sequence ID" value="GFR45667.1"/>
    <property type="molecule type" value="Genomic_DNA"/>
</dbReference>
<reference evidence="2 3" key="1">
    <citation type="journal article" date="2021" name="Sci. Rep.">
        <title>Genome sequencing of the multicellular alga Astrephomene provides insights into convergent evolution of germ-soma differentiation.</title>
        <authorList>
            <person name="Yamashita S."/>
            <person name="Yamamoto K."/>
            <person name="Matsuzaki R."/>
            <person name="Suzuki S."/>
            <person name="Yamaguchi H."/>
            <person name="Hirooka S."/>
            <person name="Minakuchi Y."/>
            <person name="Miyagishima S."/>
            <person name="Kawachi M."/>
            <person name="Toyoda A."/>
            <person name="Nozaki H."/>
        </authorList>
    </citation>
    <scope>NUCLEOTIDE SEQUENCE [LARGE SCALE GENOMIC DNA]</scope>
    <source>
        <strain evidence="2 3">NIES-4017</strain>
    </source>
</reference>
<feature type="region of interest" description="Disordered" evidence="1">
    <location>
        <begin position="121"/>
        <end position="167"/>
    </location>
</feature>
<feature type="region of interest" description="Disordered" evidence="1">
    <location>
        <begin position="551"/>
        <end position="591"/>
    </location>
</feature>
<feature type="region of interest" description="Disordered" evidence="1">
    <location>
        <begin position="796"/>
        <end position="875"/>
    </location>
</feature>
<protein>
    <submittedName>
        <fullName evidence="2">Uncharacterized protein</fullName>
    </submittedName>
</protein>
<feature type="compositionally biased region" description="Low complexity" evidence="1">
    <location>
        <begin position="346"/>
        <end position="355"/>
    </location>
</feature>
<feature type="compositionally biased region" description="Low complexity" evidence="1">
    <location>
        <begin position="59"/>
        <end position="72"/>
    </location>
</feature>
<feature type="compositionally biased region" description="Polar residues" evidence="1">
    <location>
        <begin position="19"/>
        <end position="38"/>
    </location>
</feature>
<feature type="compositionally biased region" description="Low complexity" evidence="1">
    <location>
        <begin position="848"/>
        <end position="872"/>
    </location>
</feature>
<evidence type="ECO:0000313" key="3">
    <source>
        <dbReference type="Proteomes" id="UP001054857"/>
    </source>
</evidence>
<sequence length="1043" mass="103907">MGDYQQTNDKWKFIFGATPSLTPSTSFPREDTGSQANAECQLPTPCSLSGGDGPCFNLGSSAAGGAPNSARGRQNGSRWGGSRPHHPQPHRHPSGATHITTTSSANCSTLALNTDASAAATEAGVHARPTPVGDPAATTATVPMDGTAADGGEPLYNNAPTTTPPYSVAANGRNRDALDALIDLLLLPDDDGGVADSAFAADIFPSDAFPAAAAATDGASPAAAAAVGSSGPAGQAGRAEEPTLAVVAGAQEAGAQEDGGGSSPGCWADLRALAAALDEVEASMLSGEAVETTDAAGTDLIEAFGVACSLGIDGQQQQQQQQGESTHALPSQPRRRPKVVAKKHGSSQAAGTSAAATTATDASAASATSAAAAAVGGSDAGSWRVMLAAPAPHNPEGVATLLLAGRLVNPHTAVPAPLLAAAAAAANQQHQQTQQARQQQQHSSSASGDASASSSSPSEALRNPAASSTDTTTTTAAASNTSYSAASGTAAAATTTTSSNQGPAVALVRCGTAAEAAAALALHGRRVYCPPLTSGGAASWRPLTVLLHSPGSGSLPLEPPPSPAAAAGSSAGASPGSSSLQQQKQARVRDAGPTVRRVILRGLPGHLGGEDLTALFGSGLQLPSEHCPTPQDRRFLLLCPDSVSYNSLLSWHGTRLPDKPLDALQQIVPRVAGWCTLRVEEDDGILLPSLVSTLLAEARRSGAAYADSAAAAAFTTVPHHPPFMPYQQPYHHQQQQYPRVAGRYHPAELDAMDEAAAAAEAAMAAAEATSAATATLASGWSQGGVSRGAVDLPDAATPATTVGGATTTTVHAAPARAGSMRSTGGSSGARGGSGQHTRSQAHAEVEDLAAAAAAERAESSRGASSSGLAARPAPRPRRAGAAAAAAAAAADIGGFYNSSSGLFTPSCACCPPPGFGVGGMGGGGSGFPRPAAAVAAASSLSTAAYSTTTTAALSGGSNQQQQVNSWSGAAAVELLNKLLALGVGPGPGGDGSGGEGVQVEEEERAPFSRRSRKRMPMHFGRRPEDEEGGDEEQDEGDKEETTN</sequence>
<organism evidence="2 3">
    <name type="scientific">Astrephomene gubernaculifera</name>
    <dbReference type="NCBI Taxonomy" id="47775"/>
    <lineage>
        <taxon>Eukaryota</taxon>
        <taxon>Viridiplantae</taxon>
        <taxon>Chlorophyta</taxon>
        <taxon>core chlorophytes</taxon>
        <taxon>Chlorophyceae</taxon>
        <taxon>CS clade</taxon>
        <taxon>Chlamydomonadales</taxon>
        <taxon>Astrephomenaceae</taxon>
        <taxon>Astrephomene</taxon>
    </lineage>
</organism>
<evidence type="ECO:0000256" key="1">
    <source>
        <dbReference type="SAM" id="MobiDB-lite"/>
    </source>
</evidence>
<keyword evidence="3" id="KW-1185">Reference proteome</keyword>
<comment type="caution">
    <text evidence="2">The sequence shown here is derived from an EMBL/GenBank/DDBJ whole genome shotgun (WGS) entry which is preliminary data.</text>
</comment>